<dbReference type="InterPro" id="IPR050535">
    <property type="entry name" value="DNA_Repair-Maintenance_Comp"/>
</dbReference>
<dbReference type="PIRSF" id="PIRSF033091">
    <property type="entry name" value="Pesterase_YhaO"/>
    <property type="match status" value="1"/>
</dbReference>
<name>A0A2U1JTG9_9BACI</name>
<evidence type="ECO:0000259" key="2">
    <source>
        <dbReference type="Pfam" id="PF00149"/>
    </source>
</evidence>
<dbReference type="InterPro" id="IPR041796">
    <property type="entry name" value="Mre11_N"/>
</dbReference>
<dbReference type="InterPro" id="IPR014576">
    <property type="entry name" value="Pesterase_YhaO"/>
</dbReference>
<protein>
    <submittedName>
        <fullName evidence="3">DNA repair exonuclease</fullName>
    </submittedName>
</protein>
<dbReference type="SUPFAM" id="SSF56300">
    <property type="entry name" value="Metallo-dependent phosphatases"/>
    <property type="match status" value="1"/>
</dbReference>
<dbReference type="CDD" id="cd00840">
    <property type="entry name" value="MPP_Mre11_N"/>
    <property type="match status" value="1"/>
</dbReference>
<evidence type="ECO:0000313" key="3">
    <source>
        <dbReference type="EMBL" id="PWA08510.1"/>
    </source>
</evidence>
<evidence type="ECO:0000313" key="4">
    <source>
        <dbReference type="Proteomes" id="UP000245998"/>
    </source>
</evidence>
<keyword evidence="4" id="KW-1185">Reference proteome</keyword>
<feature type="domain" description="Calcineurin-like phosphoesterase" evidence="2">
    <location>
        <begin position="4"/>
        <end position="201"/>
    </location>
</feature>
<dbReference type="Proteomes" id="UP000245998">
    <property type="component" value="Unassembled WGS sequence"/>
</dbReference>
<keyword evidence="1" id="KW-0378">Hydrolase</keyword>
<dbReference type="Gene3D" id="3.60.21.10">
    <property type="match status" value="1"/>
</dbReference>
<dbReference type="InterPro" id="IPR004843">
    <property type="entry name" value="Calcineurin-like_PHP"/>
</dbReference>
<dbReference type="GO" id="GO:0004527">
    <property type="term" value="F:exonuclease activity"/>
    <property type="evidence" value="ECO:0007669"/>
    <property type="project" value="UniProtKB-KW"/>
</dbReference>
<keyword evidence="3" id="KW-0540">Nuclease</keyword>
<dbReference type="PANTHER" id="PTHR30337:SF7">
    <property type="entry name" value="PHOSPHOESTERASE"/>
    <property type="match status" value="1"/>
</dbReference>
<accession>A0A2U1JTG9</accession>
<gene>
    <name evidence="3" type="ORF">DCC39_14625</name>
</gene>
<dbReference type="Pfam" id="PF00149">
    <property type="entry name" value="Metallophos"/>
    <property type="match status" value="1"/>
</dbReference>
<dbReference type="PANTHER" id="PTHR30337">
    <property type="entry name" value="COMPONENT OF ATP-DEPENDENT DSDNA EXONUCLEASE"/>
    <property type="match status" value="1"/>
</dbReference>
<evidence type="ECO:0000256" key="1">
    <source>
        <dbReference type="ARBA" id="ARBA00022801"/>
    </source>
</evidence>
<organism evidence="3 4">
    <name type="scientific">Pueribacillus theae</name>
    <dbReference type="NCBI Taxonomy" id="2171751"/>
    <lineage>
        <taxon>Bacteria</taxon>
        <taxon>Bacillati</taxon>
        <taxon>Bacillota</taxon>
        <taxon>Bacilli</taxon>
        <taxon>Bacillales</taxon>
        <taxon>Bacillaceae</taxon>
        <taxon>Pueribacillus</taxon>
    </lineage>
</organism>
<dbReference type="InterPro" id="IPR029052">
    <property type="entry name" value="Metallo-depent_PP-like"/>
</dbReference>
<proteinExistence type="predicted"/>
<dbReference type="RefSeq" id="WP_116555645.1">
    <property type="nucleotide sequence ID" value="NZ_QCZG01000036.1"/>
</dbReference>
<dbReference type="OrthoDB" id="9773856at2"/>
<dbReference type="AlphaFoldDB" id="A0A2U1JTG9"/>
<sequence>MEITFIHAADLHLGRVYSGLRHLPEKIYKQLEESAYRSLERIISAAIENNVDFVLFVGDLFDSNTVSLRAQIRFRGQLERLEEHGIQAFISFGNHDPLSTDNRSIVWPSCVNVFDREEVMSIPFIKNGQQRARIYGFSYETPKVLVDKSTEYIRKDEAGFHIGMLHGNAEGQSEHDPYAPFSVSALLEKDFDYWALGHIHKRMIVSKEPPVVYPGNIQGMHIKETGEKGCFLVKLSKGTVPKTTFISTADIVWQERELSITNLSTVDELLEKLASLKQELRENKLDTFVKIRLTGYGVLNEILQSAEKLDDILWHIREEEEERKPFVWPVGIDVETTGDWNRDELKDRTDFIGEAVMTLETYDGYEEALKPLFSHRMARRYLIEFNEEEKIKLLNKAERLLLTELFRGASNDH</sequence>
<reference evidence="3 4" key="1">
    <citation type="submission" date="2018-04" db="EMBL/GenBank/DDBJ databases">
        <title>Camelliibacillus theae gen. nov., sp. nov., isolated from Pu'er tea.</title>
        <authorList>
            <person name="Niu L."/>
        </authorList>
    </citation>
    <scope>NUCLEOTIDE SEQUENCE [LARGE SCALE GENOMIC DNA]</scope>
    <source>
        <strain evidence="3 4">T8</strain>
    </source>
</reference>
<dbReference type="EMBL" id="QCZG01000036">
    <property type="protein sequence ID" value="PWA08510.1"/>
    <property type="molecule type" value="Genomic_DNA"/>
</dbReference>
<keyword evidence="3" id="KW-0269">Exonuclease</keyword>
<comment type="caution">
    <text evidence="3">The sequence shown here is derived from an EMBL/GenBank/DDBJ whole genome shotgun (WGS) entry which is preliminary data.</text>
</comment>